<organism evidence="1 2">
    <name type="scientific">Sporanaerobium hydrogeniformans</name>
    <dbReference type="NCBI Taxonomy" id="3072179"/>
    <lineage>
        <taxon>Bacteria</taxon>
        <taxon>Bacillati</taxon>
        <taxon>Bacillota</taxon>
        <taxon>Clostridia</taxon>
        <taxon>Lachnospirales</taxon>
        <taxon>Lachnospiraceae</taxon>
        <taxon>Sporanaerobium</taxon>
    </lineage>
</organism>
<protein>
    <submittedName>
        <fullName evidence="1">CoA-disulfide reductase</fullName>
    </submittedName>
</protein>
<sequence length="548" mass="59854">MQKVVIVGGVAAGASAAARLRRLSEKVEIVLFEKGEHISFANCGLPYYIGDVIQEREKLLVATPTLMKERFGIDVRVQSEVVSVDPVAKKVKVRTHDGQFYEEDFEGLVLAPGAKPIQPAIPGIVNEKILSLRNISDTDKIKEATKEAASIIVIGGGYIGVELAENLRHLEKKVTLIEAAPHILAPFDEDIVVSAERKLRENGVHLILNNGVKAFHEEAHQVKVELQDGSYELADFVVTAIGVTPDTSFLKDSGIHLGSRGHILTNEHMETNMKGIYAGGDAVEVIDFVTGQETAIPLAGPANKQGRIIADNLAGIPSTYKNTQGTSVIKVFDLTFAATGNNERQLDKLGIEHHAIILHPNNHAGYYPGATAITLKLIFDATGVILGAQAFGYEGVEKRIDVLATTLRLGGTVYDLTELELCYAPPFGSAKDPVNFAGYVAENILAGRSEEIHPRELYTLQDKPQVVVLDVRTTGERARGKVLHSVHINVNELRTRLSELDPQKEYWIYCAVGIRAYIAERILKQNGFKCKNITGGYKTLEALGFIEK</sequence>
<evidence type="ECO:0000313" key="2">
    <source>
        <dbReference type="Proteomes" id="UP000224460"/>
    </source>
</evidence>
<comment type="caution">
    <text evidence="1">The sequence shown here is derived from an EMBL/GenBank/DDBJ whole genome shotgun (WGS) entry which is preliminary data.</text>
</comment>
<accession>A0AC61DCN3</accession>
<name>A0AC61DCN3_9FIRM</name>
<evidence type="ECO:0000313" key="1">
    <source>
        <dbReference type="EMBL" id="PHV70543.1"/>
    </source>
</evidence>
<reference evidence="1" key="1">
    <citation type="submission" date="2017-10" db="EMBL/GenBank/DDBJ databases">
        <title>Genome sequence of cellulolytic Lachnospiraceae bacterium XHS1971 isolated from hotspring sediment.</title>
        <authorList>
            <person name="Vasudevan G."/>
            <person name="Joshi A.J."/>
            <person name="Hivarkar S."/>
            <person name="Lanjekar V.B."/>
            <person name="Dhakephalkar P.K."/>
            <person name="Dagar S."/>
        </authorList>
    </citation>
    <scope>NUCLEOTIDE SEQUENCE</scope>
    <source>
        <strain evidence="1">XHS1971</strain>
    </source>
</reference>
<proteinExistence type="predicted"/>
<dbReference type="Proteomes" id="UP000224460">
    <property type="component" value="Unassembled WGS sequence"/>
</dbReference>
<dbReference type="EMBL" id="PEDL01000009">
    <property type="protein sequence ID" value="PHV70543.1"/>
    <property type="molecule type" value="Genomic_DNA"/>
</dbReference>
<keyword evidence="2" id="KW-1185">Reference proteome</keyword>
<gene>
    <name evidence="1" type="ORF">CS063_09575</name>
</gene>